<feature type="chain" id="PRO_5016935782" evidence="1">
    <location>
        <begin position="26"/>
        <end position="1028"/>
    </location>
</feature>
<dbReference type="InterPro" id="IPR023996">
    <property type="entry name" value="TonB-dep_OMP_SusC/RagA"/>
</dbReference>
<organism evidence="3 4">
    <name type="scientific">Mucilaginibacter hurinus</name>
    <dbReference type="NCBI Taxonomy" id="2201324"/>
    <lineage>
        <taxon>Bacteria</taxon>
        <taxon>Pseudomonadati</taxon>
        <taxon>Bacteroidota</taxon>
        <taxon>Sphingobacteriia</taxon>
        <taxon>Sphingobacteriales</taxon>
        <taxon>Sphingobacteriaceae</taxon>
        <taxon>Mucilaginibacter</taxon>
    </lineage>
</organism>
<feature type="signal peptide" evidence="1">
    <location>
        <begin position="1"/>
        <end position="25"/>
    </location>
</feature>
<accession>A0A367GPB3</accession>
<reference evidence="3 4" key="1">
    <citation type="submission" date="2018-05" db="EMBL/GenBank/DDBJ databases">
        <title>Mucilaginibacter hurinus sp. nov., isolated from briquette warehouse soil.</title>
        <authorList>
            <person name="Choi L."/>
        </authorList>
    </citation>
    <scope>NUCLEOTIDE SEQUENCE [LARGE SCALE GENOMIC DNA]</scope>
    <source>
        <strain evidence="3 4">ZR32</strain>
    </source>
</reference>
<dbReference type="NCBIfam" id="TIGR04056">
    <property type="entry name" value="OMP_RagA_SusC"/>
    <property type="match status" value="1"/>
</dbReference>
<proteinExistence type="predicted"/>
<dbReference type="InterPro" id="IPR037066">
    <property type="entry name" value="Plug_dom_sf"/>
</dbReference>
<dbReference type="SUPFAM" id="SSF49464">
    <property type="entry name" value="Carboxypeptidase regulatory domain-like"/>
    <property type="match status" value="1"/>
</dbReference>
<keyword evidence="4" id="KW-1185">Reference proteome</keyword>
<dbReference type="InterPro" id="IPR012910">
    <property type="entry name" value="Plug_dom"/>
</dbReference>
<dbReference type="EMBL" id="QGDC01000004">
    <property type="protein sequence ID" value="RCH55332.1"/>
    <property type="molecule type" value="Genomic_DNA"/>
</dbReference>
<feature type="domain" description="TonB-dependent receptor plug" evidence="2">
    <location>
        <begin position="178"/>
        <end position="256"/>
    </location>
</feature>
<evidence type="ECO:0000313" key="4">
    <source>
        <dbReference type="Proteomes" id="UP000253209"/>
    </source>
</evidence>
<protein>
    <submittedName>
        <fullName evidence="3">SusC/RagA family TonB-linked outer membrane protein</fullName>
    </submittedName>
</protein>
<dbReference type="AlphaFoldDB" id="A0A367GPB3"/>
<keyword evidence="1" id="KW-0732">Signal</keyword>
<name>A0A367GPB3_9SPHI</name>
<sequence>MFYCYLKRTIIITVVIAGLLQPSYAATAINSKVKKQSAPADTIKGRVIDDFGRQLEGVKIAVVEDTATTAVTDIDGAFQLITAQGNNLVLAHPEFNIQRLKIKSKNLTVRLLKTYIKDPDTIDVLYSRIKAENNLGSIASIYTNQIVTTPATIFPYALAGRLPGLSATQTSGYRNLNQTDALSATLAGFIPTTTGNSESGDNSEITLSLRGQTPITVIDGVQREFSSLEFENIESISVLKDALSTILLGQRSSNGILLVTTKKPVAGPPRISFTAQTAMQQPLKLPKPLPAYQYAYLYNEALQNMGNAPVYTDADFEAYRNGTDPFGYPDVNWFSTLLRKSSPMRKYNLSVDGGSSKARYVVALGYLNQQGMFKDYEIESYNTNTEFSRYTINTNVDVDLSKKFNVSLQLFGRLQNGNQPGATTNTLLSGMYTTPNNAYPIRNANGSFGGSNDFKTNLFSQLTQSGYRIDNTRDVMVNLDLTYKFDDFVKGLWVKAKGNLTTSESSITDRSKVSSVFERVISTSGDTVYNRYGNPSDQVNSFALVSSSQFWYVQGSAGIDRKFGLNNFSFFVMADQRRATINFDLPGTYTNIAGKASYNYNNKYFAEGALNYSGFDRYEPGKRFGLFYAAGLGWKISEESFIKDNASWIDLLKLRATYGRTGNANIGYYTYRTSYEDGNDYQFGADDPPATADGMKEKAQLTTVGATWEKANKLNVGVDFNIFDNKLQFRLDYYRDKYFDLMQPRGTSTSIIGATYPNENIGINLYNGGEFTVTYQNHYNDFNYFITANASIEQSKVIYADEIPRVNDYNRRTGQPVGRGFGYATNGIIQTEEEAASSATFEGYILKPGDLKFVDQNNDGVINDYDQIAVGTGKPRIYYGATLGFSYKGFDFSVLLQGVHNRIISPYYGLDAMRQGNILLLNRWTPSNPLGATLPRLTIGSNVNNTPSFGLNRTFYEQSGNYLRIKNVDLGYNLPYKWISHLGISGMRVFVNGLNLLTFSKNSDIDPEVFGNVYPIQRVINTGVNIKF</sequence>
<dbReference type="SUPFAM" id="SSF56935">
    <property type="entry name" value="Porins"/>
    <property type="match status" value="1"/>
</dbReference>
<evidence type="ECO:0000313" key="3">
    <source>
        <dbReference type="EMBL" id="RCH55332.1"/>
    </source>
</evidence>
<dbReference type="OrthoDB" id="9768177at2"/>
<evidence type="ECO:0000259" key="2">
    <source>
        <dbReference type="Pfam" id="PF07715"/>
    </source>
</evidence>
<dbReference type="InterPro" id="IPR008969">
    <property type="entry name" value="CarboxyPept-like_regulatory"/>
</dbReference>
<gene>
    <name evidence="3" type="ORF">DJ568_09125</name>
</gene>
<evidence type="ECO:0000256" key="1">
    <source>
        <dbReference type="SAM" id="SignalP"/>
    </source>
</evidence>
<dbReference type="Pfam" id="PF07715">
    <property type="entry name" value="Plug"/>
    <property type="match status" value="1"/>
</dbReference>
<dbReference type="Proteomes" id="UP000253209">
    <property type="component" value="Unassembled WGS sequence"/>
</dbReference>
<comment type="caution">
    <text evidence="3">The sequence shown here is derived from an EMBL/GenBank/DDBJ whole genome shotgun (WGS) entry which is preliminary data.</text>
</comment>
<dbReference type="RefSeq" id="WP_114004954.1">
    <property type="nucleotide sequence ID" value="NZ_QGDC01000004.1"/>
</dbReference>
<dbReference type="Gene3D" id="2.170.130.10">
    <property type="entry name" value="TonB-dependent receptor, plug domain"/>
    <property type="match status" value="1"/>
</dbReference>